<organism evidence="1">
    <name type="scientific">Thomasclavelia ramosa</name>
    <dbReference type="NCBI Taxonomy" id="1547"/>
    <lineage>
        <taxon>Bacteria</taxon>
        <taxon>Bacillati</taxon>
        <taxon>Bacillota</taxon>
        <taxon>Erysipelotrichia</taxon>
        <taxon>Erysipelotrichales</taxon>
        <taxon>Coprobacillaceae</taxon>
        <taxon>Thomasclavelia</taxon>
    </lineage>
</organism>
<dbReference type="AlphaFoldDB" id="A0A6N3ACU8"/>
<proteinExistence type="predicted"/>
<gene>
    <name evidence="1" type="ORF">CRLFYP8_02425</name>
</gene>
<dbReference type="InterPro" id="IPR021080">
    <property type="entry name" value="Minor_capsid_protein"/>
</dbReference>
<evidence type="ECO:0000313" key="1">
    <source>
        <dbReference type="EMBL" id="VYT88533.1"/>
    </source>
</evidence>
<reference evidence="1" key="1">
    <citation type="submission" date="2019-11" db="EMBL/GenBank/DDBJ databases">
        <authorList>
            <person name="Feng L."/>
        </authorList>
    </citation>
    <scope>NUCLEOTIDE SEQUENCE</scope>
    <source>
        <strain evidence="1">CramosumLFYP8</strain>
    </source>
</reference>
<accession>A0A6N3ACU8</accession>
<dbReference type="RefSeq" id="WP_118248813.1">
    <property type="nucleotide sequence ID" value="NZ_CACRTL010000019.1"/>
</dbReference>
<dbReference type="EMBL" id="CACRTL010000019">
    <property type="protein sequence ID" value="VYT88533.1"/>
    <property type="molecule type" value="Genomic_DNA"/>
</dbReference>
<protein>
    <submittedName>
        <fullName evidence="1">Minor capsid protein</fullName>
    </submittedName>
</protein>
<dbReference type="Pfam" id="PF11114">
    <property type="entry name" value="Minor_capsid_2"/>
    <property type="match status" value="1"/>
</dbReference>
<name>A0A6N3ACU8_9FIRM</name>
<sequence length="114" mass="13126">MSVKVTLNKRRVLKRITSGADNARAVLTEQVYQDSEEYTPRDKGKLIETARIDSKNGTITYTQPYAKKLWNGIDYNFSKDKSAKATYEWCDAAKTDHNKDWQKVAQQAFKEGMK</sequence>